<dbReference type="SMART" id="SM00360">
    <property type="entry name" value="RRM"/>
    <property type="match status" value="2"/>
</dbReference>
<dbReference type="Proteomes" id="UP000886520">
    <property type="component" value="Chromosome 5"/>
</dbReference>
<dbReference type="OrthoDB" id="1921462at2759"/>
<dbReference type="PROSITE" id="PS50102">
    <property type="entry name" value="RRM"/>
    <property type="match status" value="2"/>
</dbReference>
<dbReference type="GO" id="GO:0003729">
    <property type="term" value="F:mRNA binding"/>
    <property type="evidence" value="ECO:0007669"/>
    <property type="project" value="TreeGrafter"/>
</dbReference>
<keyword evidence="3" id="KW-0934">Plastid</keyword>
<evidence type="ECO:0000259" key="10">
    <source>
        <dbReference type="PROSITE" id="PS50102"/>
    </source>
</evidence>
<proteinExistence type="predicted"/>
<feature type="compositionally biased region" description="Polar residues" evidence="9">
    <location>
        <begin position="59"/>
        <end position="74"/>
    </location>
</feature>
<dbReference type="AlphaFoldDB" id="A0A9D4V4C7"/>
<dbReference type="CDD" id="cd21608">
    <property type="entry name" value="RRM2_NsCP33_like"/>
    <property type="match status" value="1"/>
</dbReference>
<dbReference type="Gene3D" id="3.30.70.330">
    <property type="match status" value="2"/>
</dbReference>
<dbReference type="InterPro" id="IPR050502">
    <property type="entry name" value="Euk_RNA-bind_prot"/>
</dbReference>
<keyword evidence="7" id="KW-0687">Ribonucleoprotein</keyword>
<evidence type="ECO:0000256" key="1">
    <source>
        <dbReference type="ARBA" id="ARBA00004229"/>
    </source>
</evidence>
<dbReference type="CDD" id="cd00590">
    <property type="entry name" value="RRM_SF"/>
    <property type="match status" value="1"/>
</dbReference>
<feature type="region of interest" description="Disordered" evidence="9">
    <location>
        <begin position="1"/>
        <end position="23"/>
    </location>
</feature>
<name>A0A9D4V4C7_ADICA</name>
<evidence type="ECO:0000256" key="4">
    <source>
        <dbReference type="ARBA" id="ARBA00022664"/>
    </source>
</evidence>
<evidence type="ECO:0000256" key="8">
    <source>
        <dbReference type="PROSITE-ProRule" id="PRU00176"/>
    </source>
</evidence>
<accession>A0A9D4V4C7</accession>
<dbReference type="Pfam" id="PF00076">
    <property type="entry name" value="RRM_1"/>
    <property type="match status" value="2"/>
</dbReference>
<evidence type="ECO:0000256" key="3">
    <source>
        <dbReference type="ARBA" id="ARBA00022640"/>
    </source>
</evidence>
<evidence type="ECO:0000256" key="2">
    <source>
        <dbReference type="ARBA" id="ARBA00022528"/>
    </source>
</evidence>
<evidence type="ECO:0000256" key="5">
    <source>
        <dbReference type="ARBA" id="ARBA00022737"/>
    </source>
</evidence>
<keyword evidence="5" id="KW-0677">Repeat</keyword>
<dbReference type="GO" id="GO:0009507">
    <property type="term" value="C:chloroplast"/>
    <property type="evidence" value="ECO:0007669"/>
    <property type="project" value="UniProtKB-SubCell"/>
</dbReference>
<evidence type="ECO:0000256" key="6">
    <source>
        <dbReference type="ARBA" id="ARBA00022884"/>
    </source>
</evidence>
<dbReference type="PANTHER" id="PTHR48025:SF1">
    <property type="entry name" value="RRM DOMAIN-CONTAINING PROTEIN"/>
    <property type="match status" value="1"/>
</dbReference>
<organism evidence="11 12">
    <name type="scientific">Adiantum capillus-veneris</name>
    <name type="common">Maidenhair fern</name>
    <dbReference type="NCBI Taxonomy" id="13818"/>
    <lineage>
        <taxon>Eukaryota</taxon>
        <taxon>Viridiplantae</taxon>
        <taxon>Streptophyta</taxon>
        <taxon>Embryophyta</taxon>
        <taxon>Tracheophyta</taxon>
        <taxon>Polypodiopsida</taxon>
        <taxon>Polypodiidae</taxon>
        <taxon>Polypodiales</taxon>
        <taxon>Pteridineae</taxon>
        <taxon>Pteridaceae</taxon>
        <taxon>Vittarioideae</taxon>
        <taxon>Adiantum</taxon>
    </lineage>
</organism>
<evidence type="ECO:0000313" key="12">
    <source>
        <dbReference type="Proteomes" id="UP000886520"/>
    </source>
</evidence>
<dbReference type="InterPro" id="IPR012677">
    <property type="entry name" value="Nucleotide-bd_a/b_plait_sf"/>
</dbReference>
<comment type="subcellular location">
    <subcellularLocation>
        <location evidence="1">Plastid</location>
        <location evidence="1">Chloroplast</location>
    </subcellularLocation>
</comment>
<dbReference type="GO" id="GO:1990904">
    <property type="term" value="C:ribonucleoprotein complex"/>
    <property type="evidence" value="ECO:0007669"/>
    <property type="project" value="UniProtKB-KW"/>
</dbReference>
<keyword evidence="2" id="KW-0150">Chloroplast</keyword>
<dbReference type="InterPro" id="IPR000504">
    <property type="entry name" value="RRM_dom"/>
</dbReference>
<keyword evidence="12" id="KW-1185">Reference proteome</keyword>
<dbReference type="InterPro" id="IPR035979">
    <property type="entry name" value="RBD_domain_sf"/>
</dbReference>
<comment type="caution">
    <text evidence="11">The sequence shown here is derived from an EMBL/GenBank/DDBJ whole genome shotgun (WGS) entry which is preliminary data.</text>
</comment>
<feature type="region of interest" description="Disordered" evidence="9">
    <location>
        <begin position="37"/>
        <end position="74"/>
    </location>
</feature>
<dbReference type="InterPro" id="IPR048289">
    <property type="entry name" value="RRM2_NsCP33-like"/>
</dbReference>
<sequence length="292" mass="32101">MQLQGRRGSTAGTNARPQPPLQRRLWLKVQGHRGSTVGAEACRSRRRRRGSAAGAEALPQQQGQGHMRRGSTTGATQCTTAGRWVCGIGAADFYHIPYTNGVPVGSKIKLFNLPYNCDPDALINHFRSCDAVVQTLEITNNTEEEGNASGYAVLADLDQACAAVAQLDGAKFQGKCVRMDFVERRRFENQDPHRLRSREKRTHSSNQVYIGNLPWRVDSTTLKQLFSVHGTVHEAQVMRDKLNGRSRGYGFVVMSTNVEVQKAVAALDGCEVEGRLLKVNVAMKRAPLGISV</sequence>
<evidence type="ECO:0000256" key="9">
    <source>
        <dbReference type="SAM" id="MobiDB-lite"/>
    </source>
</evidence>
<protein>
    <recommendedName>
        <fullName evidence="10">RRM domain-containing protein</fullName>
    </recommendedName>
</protein>
<dbReference type="PANTHER" id="PTHR48025">
    <property type="entry name" value="OS02G0815200 PROTEIN"/>
    <property type="match status" value="1"/>
</dbReference>
<evidence type="ECO:0000313" key="11">
    <source>
        <dbReference type="EMBL" id="KAI5079529.1"/>
    </source>
</evidence>
<dbReference type="SUPFAM" id="SSF54928">
    <property type="entry name" value="RNA-binding domain, RBD"/>
    <property type="match status" value="2"/>
</dbReference>
<gene>
    <name evidence="11" type="ORF">GOP47_0005008</name>
</gene>
<dbReference type="GO" id="GO:0006397">
    <property type="term" value="P:mRNA processing"/>
    <property type="evidence" value="ECO:0007669"/>
    <property type="project" value="UniProtKB-KW"/>
</dbReference>
<feature type="domain" description="RRM" evidence="10">
    <location>
        <begin position="106"/>
        <end position="184"/>
    </location>
</feature>
<evidence type="ECO:0000256" key="7">
    <source>
        <dbReference type="ARBA" id="ARBA00023274"/>
    </source>
</evidence>
<keyword evidence="4" id="KW-0507">mRNA processing</keyword>
<feature type="domain" description="RRM" evidence="10">
    <location>
        <begin position="206"/>
        <end position="284"/>
    </location>
</feature>
<dbReference type="EMBL" id="JABFUD020000005">
    <property type="protein sequence ID" value="KAI5079529.1"/>
    <property type="molecule type" value="Genomic_DNA"/>
</dbReference>
<reference evidence="11 12" key="1">
    <citation type="submission" date="2021-01" db="EMBL/GenBank/DDBJ databases">
        <title>Adiantum capillus-veneris genome.</title>
        <authorList>
            <person name="Fang Y."/>
            <person name="Liao Q."/>
        </authorList>
    </citation>
    <scope>NUCLEOTIDE SEQUENCE [LARGE SCALE GENOMIC DNA]</scope>
    <source>
        <strain evidence="11">H3</strain>
        <tissue evidence="11">Leaf</tissue>
    </source>
</reference>
<keyword evidence="6 8" id="KW-0694">RNA-binding</keyword>